<sequence length="88" mass="10099">MRYFQFQYRKAIRKQRFVETCSESNFSTKPNIKKSLKDLFRAVSDFDLVEDNVALTKDNGSLSKIISRKKSLESIVLSSRVGSSRESG</sequence>
<accession>A0A834KHD1</accession>
<comment type="caution">
    <text evidence="1">The sequence shown here is derived from an EMBL/GenBank/DDBJ whole genome shotgun (WGS) entry which is preliminary data.</text>
</comment>
<organism evidence="1 2">
    <name type="scientific">Vespula germanica</name>
    <name type="common">German yellow jacket</name>
    <name type="synonym">Paravespula germanica</name>
    <dbReference type="NCBI Taxonomy" id="30212"/>
    <lineage>
        <taxon>Eukaryota</taxon>
        <taxon>Metazoa</taxon>
        <taxon>Ecdysozoa</taxon>
        <taxon>Arthropoda</taxon>
        <taxon>Hexapoda</taxon>
        <taxon>Insecta</taxon>
        <taxon>Pterygota</taxon>
        <taxon>Neoptera</taxon>
        <taxon>Endopterygota</taxon>
        <taxon>Hymenoptera</taxon>
        <taxon>Apocrita</taxon>
        <taxon>Aculeata</taxon>
        <taxon>Vespoidea</taxon>
        <taxon>Vespidae</taxon>
        <taxon>Vespinae</taxon>
        <taxon>Vespula</taxon>
    </lineage>
</organism>
<gene>
    <name evidence="1" type="ORF">HZH68_005250</name>
</gene>
<dbReference type="EMBL" id="JACSDZ010000004">
    <property type="protein sequence ID" value="KAF7405881.1"/>
    <property type="molecule type" value="Genomic_DNA"/>
</dbReference>
<protein>
    <submittedName>
        <fullName evidence="1">Uncharacterized protein</fullName>
    </submittedName>
</protein>
<keyword evidence="2" id="KW-1185">Reference proteome</keyword>
<reference evidence="1" key="1">
    <citation type="journal article" date="2020" name="G3 (Bethesda)">
        <title>High-Quality Assemblies for Three Invasive Social Wasps from the &lt;i&gt;Vespula&lt;/i&gt; Genus.</title>
        <authorList>
            <person name="Harrop T.W.R."/>
            <person name="Guhlin J."/>
            <person name="McLaughlin G.M."/>
            <person name="Permina E."/>
            <person name="Stockwell P."/>
            <person name="Gilligan J."/>
            <person name="Le Lec M.F."/>
            <person name="Gruber M.A.M."/>
            <person name="Quinn O."/>
            <person name="Lovegrove M."/>
            <person name="Duncan E.J."/>
            <person name="Remnant E.J."/>
            <person name="Van Eeckhoven J."/>
            <person name="Graham B."/>
            <person name="Knapp R.A."/>
            <person name="Langford K.W."/>
            <person name="Kronenberg Z."/>
            <person name="Press M.O."/>
            <person name="Eacker S.M."/>
            <person name="Wilson-Rankin E.E."/>
            <person name="Purcell J."/>
            <person name="Lester P.J."/>
            <person name="Dearden P.K."/>
        </authorList>
    </citation>
    <scope>NUCLEOTIDE SEQUENCE</scope>
    <source>
        <strain evidence="1">Linc-1</strain>
    </source>
</reference>
<name>A0A834KHD1_VESGE</name>
<evidence type="ECO:0000313" key="1">
    <source>
        <dbReference type="EMBL" id="KAF7405881.1"/>
    </source>
</evidence>
<dbReference type="AlphaFoldDB" id="A0A834KHD1"/>
<dbReference type="Proteomes" id="UP000617340">
    <property type="component" value="Unassembled WGS sequence"/>
</dbReference>
<evidence type="ECO:0000313" key="2">
    <source>
        <dbReference type="Proteomes" id="UP000617340"/>
    </source>
</evidence>
<proteinExistence type="predicted"/>